<gene>
    <name evidence="3" type="primary">tlpA2</name>
    <name evidence="3" type="ORF">CACET_c06030</name>
</gene>
<dbReference type="RefSeq" id="WP_044823043.1">
    <property type="nucleotide sequence ID" value="NZ_CP009687.1"/>
</dbReference>
<accession>A0A0D8IH76</accession>
<dbReference type="EMBL" id="CP009687">
    <property type="protein sequence ID" value="AKL94113.1"/>
    <property type="molecule type" value="Genomic_DNA"/>
</dbReference>
<dbReference type="Pfam" id="PF00015">
    <property type="entry name" value="MCPsignal"/>
    <property type="match status" value="1"/>
</dbReference>
<dbReference type="GO" id="GO:0006935">
    <property type="term" value="P:chemotaxis"/>
    <property type="evidence" value="ECO:0007669"/>
    <property type="project" value="InterPro"/>
</dbReference>
<comment type="similarity">
    <text evidence="2">Belongs to the methyl-accepting chemotaxis (MCP) protein family.</text>
</comment>
<dbReference type="PANTHER" id="PTHR32089">
    <property type="entry name" value="METHYL-ACCEPTING CHEMOTAXIS PROTEIN MCPB"/>
    <property type="match status" value="1"/>
</dbReference>
<dbReference type="GO" id="GO:0004888">
    <property type="term" value="F:transmembrane signaling receptor activity"/>
    <property type="evidence" value="ECO:0007669"/>
    <property type="project" value="InterPro"/>
</dbReference>
<dbReference type="InterPro" id="IPR004090">
    <property type="entry name" value="Chemotax_Me-accpt_rcpt"/>
</dbReference>
<dbReference type="GO" id="GO:0020037">
    <property type="term" value="F:heme binding"/>
    <property type="evidence" value="ECO:0007669"/>
    <property type="project" value="InterPro"/>
</dbReference>
<dbReference type="Gene3D" id="3.90.1520.10">
    <property type="entry name" value="H-NOX domain"/>
    <property type="match status" value="1"/>
</dbReference>
<organism evidence="3 4">
    <name type="scientific">Clostridium aceticum</name>
    <dbReference type="NCBI Taxonomy" id="84022"/>
    <lineage>
        <taxon>Bacteria</taxon>
        <taxon>Bacillati</taxon>
        <taxon>Bacillota</taxon>
        <taxon>Clostridia</taxon>
        <taxon>Eubacteriales</taxon>
        <taxon>Clostridiaceae</taxon>
        <taxon>Clostridium</taxon>
    </lineage>
</organism>
<keyword evidence="4" id="KW-1185">Reference proteome</keyword>
<dbReference type="PATRIC" id="fig|84022.5.peg.1485"/>
<sequence>MKGTVVSTWLVSLQSIFGEDIVNSAVKSVGWEINRVITPLEDIADNEIFSVFQHISQQVNQPLDHIWREVGKQNIKAFQKWFPSYFERYSLKGFLMMMDDVHAQLTKMIKGANPPRLIAKEIGEKEIEITYQSSRGLFDYFLGLLEGSAAYFDEKLEYDILQSGTTEDGKKYMTVNIRLEKSPDKIVHATLSKTLGLGFLKSIPLKISIFTAIIVFFSSMLVQGTEHLLNSSIISFIALGASYVASSIVMKPIGSFATEIGKLGQYDFSSKTVIKTNDALEDTFHLFNDAKNTIKKDFLFLKGGTDDMNNFVHEFSIIAENMKELSDSIAGVVHEVALSATNQAEETEEAVSVLDQYITTLNRIVEEETEGKDKLEDAVNHLELSFKDVKNVTTMINEVKDNFSMVNHQGQQLSSQAAKIMEISSTVESIADQTNLLALNAAIEAASAGEAGRGFTVVAQEIRKLAENSKSAVKDINSNLLFFIQQIEGFVQAIENQYNQLESSNATLEKVTVDNQASTHQIVDVSNVIVKLIDEMSTETNHLTEVIQNIHSLAAISEENSAASEEMSANVTQYSEKVKDLSDNITLLEALTQNFKKELQKYSI</sequence>
<reference evidence="3 4" key="1">
    <citation type="submission" date="2014-10" db="EMBL/GenBank/DDBJ databases">
        <title>Genome sequence of Clostridium aceticum DSM 1496.</title>
        <authorList>
            <person name="Poehlein A."/>
            <person name="Schiel-Bengelsdorf B."/>
            <person name="Gottschalk G."/>
            <person name="Duerre P."/>
            <person name="Daniel R."/>
        </authorList>
    </citation>
    <scope>NUCLEOTIDE SEQUENCE [LARGE SCALE GENOMIC DNA]</scope>
    <source>
        <strain evidence="3 4">DSM 1496</strain>
    </source>
</reference>
<dbReference type="AlphaFoldDB" id="A0A0D8IH76"/>
<evidence type="ECO:0000256" key="1">
    <source>
        <dbReference type="ARBA" id="ARBA00023224"/>
    </source>
</evidence>
<dbReference type="Pfam" id="PF07700">
    <property type="entry name" value="HNOB"/>
    <property type="match status" value="1"/>
</dbReference>
<evidence type="ECO:0000256" key="2">
    <source>
        <dbReference type="ARBA" id="ARBA00029447"/>
    </source>
</evidence>
<dbReference type="SUPFAM" id="SSF58104">
    <property type="entry name" value="Methyl-accepting chemotaxis protein (MCP) signaling domain"/>
    <property type="match status" value="1"/>
</dbReference>
<dbReference type="KEGG" id="cace:CACET_c06030"/>
<dbReference type="GO" id="GO:0016020">
    <property type="term" value="C:membrane"/>
    <property type="evidence" value="ECO:0007669"/>
    <property type="project" value="InterPro"/>
</dbReference>
<proteinExistence type="inferred from homology"/>
<dbReference type="Proteomes" id="UP000035704">
    <property type="component" value="Chromosome"/>
</dbReference>
<keyword evidence="1" id="KW-0807">Transducer</keyword>
<dbReference type="Gene3D" id="1.10.287.950">
    <property type="entry name" value="Methyl-accepting chemotaxis protein"/>
    <property type="match status" value="1"/>
</dbReference>
<dbReference type="STRING" id="84022.CACET_c06030"/>
<dbReference type="PRINTS" id="PR00260">
    <property type="entry name" value="CHEMTRNSDUCR"/>
</dbReference>
<protein>
    <submittedName>
        <fullName evidence="3">Methyl-accepting chemotaxis protein TlpA</fullName>
    </submittedName>
</protein>
<dbReference type="PROSITE" id="PS50111">
    <property type="entry name" value="CHEMOTAXIS_TRANSDUC_2"/>
    <property type="match status" value="1"/>
</dbReference>
<dbReference type="SMART" id="SM00283">
    <property type="entry name" value="MA"/>
    <property type="match status" value="1"/>
</dbReference>
<dbReference type="OrthoDB" id="1660488at2"/>
<evidence type="ECO:0000313" key="4">
    <source>
        <dbReference type="Proteomes" id="UP000035704"/>
    </source>
</evidence>
<name>A0A0D8IH76_9CLOT</name>
<dbReference type="InterPro" id="IPR024096">
    <property type="entry name" value="NO_sig/Golgi_transp_ligand-bd"/>
</dbReference>
<dbReference type="PANTHER" id="PTHR32089:SF112">
    <property type="entry name" value="LYSOZYME-LIKE PROTEIN-RELATED"/>
    <property type="match status" value="1"/>
</dbReference>
<evidence type="ECO:0000313" key="3">
    <source>
        <dbReference type="EMBL" id="AKL94113.1"/>
    </source>
</evidence>
<dbReference type="InterPro" id="IPR004089">
    <property type="entry name" value="MCPsignal_dom"/>
</dbReference>
<dbReference type="GO" id="GO:0007165">
    <property type="term" value="P:signal transduction"/>
    <property type="evidence" value="ECO:0007669"/>
    <property type="project" value="UniProtKB-KW"/>
</dbReference>
<dbReference type="InterPro" id="IPR011644">
    <property type="entry name" value="Heme_NO-bd"/>
</dbReference>
<dbReference type="InterPro" id="IPR038158">
    <property type="entry name" value="H-NOX_domain_sf"/>
</dbReference>
<dbReference type="SUPFAM" id="SSF111126">
    <property type="entry name" value="Ligand-binding domain in the NO signalling and Golgi transport"/>
    <property type="match status" value="1"/>
</dbReference>